<evidence type="ECO:0000256" key="3">
    <source>
        <dbReference type="ARBA" id="ARBA00022833"/>
    </source>
</evidence>
<keyword evidence="2 4" id="KW-0863">Zinc-finger</keyword>
<dbReference type="InterPro" id="IPR001841">
    <property type="entry name" value="Znf_RING"/>
</dbReference>
<dbReference type="FunCoup" id="F6W4L5">
    <property type="interactions" value="446"/>
</dbReference>
<reference evidence="7 8" key="1">
    <citation type="journal article" date="2009" name="Science">
        <title>Genome sequence, comparative analysis, and population genetics of the domestic horse.</title>
        <authorList>
            <consortium name="Broad Institute Genome Sequencing Platform"/>
            <consortium name="Broad Institute Whole Genome Assembly Team"/>
            <person name="Wade C.M."/>
            <person name="Giulotto E."/>
            <person name="Sigurdsson S."/>
            <person name="Zoli M."/>
            <person name="Gnerre S."/>
            <person name="Imsland F."/>
            <person name="Lear T.L."/>
            <person name="Adelson D.L."/>
            <person name="Bailey E."/>
            <person name="Bellone R.R."/>
            <person name="Bloecker H."/>
            <person name="Distl O."/>
            <person name="Edgar R.C."/>
            <person name="Garber M."/>
            <person name="Leeb T."/>
            <person name="Mauceli E."/>
            <person name="MacLeod J.N."/>
            <person name="Penedo M.C.T."/>
            <person name="Raison J.M."/>
            <person name="Sharpe T."/>
            <person name="Vogel J."/>
            <person name="Andersson L."/>
            <person name="Antczak D.F."/>
            <person name="Biagi T."/>
            <person name="Binns M.M."/>
            <person name="Chowdhary B.P."/>
            <person name="Coleman S.J."/>
            <person name="Della Valle G."/>
            <person name="Fryc S."/>
            <person name="Guerin G."/>
            <person name="Hasegawa T."/>
            <person name="Hill E.W."/>
            <person name="Jurka J."/>
            <person name="Kiialainen A."/>
            <person name="Lindgren G."/>
            <person name="Liu J."/>
            <person name="Magnani E."/>
            <person name="Mickelson J.R."/>
            <person name="Murray J."/>
            <person name="Nergadze S.G."/>
            <person name="Onofrio R."/>
            <person name="Pedroni S."/>
            <person name="Piras M.F."/>
            <person name="Raudsepp T."/>
            <person name="Rocchi M."/>
            <person name="Roeed K.H."/>
            <person name="Ryder O.A."/>
            <person name="Searle S."/>
            <person name="Skow L."/>
            <person name="Swinburne J.E."/>
            <person name="Syvaenen A.C."/>
            <person name="Tozaki T."/>
            <person name="Valberg S.J."/>
            <person name="Vaudin M."/>
            <person name="White J.R."/>
            <person name="Zody M.C."/>
            <person name="Lander E.S."/>
            <person name="Lindblad-Toh K."/>
        </authorList>
    </citation>
    <scope>NUCLEOTIDE SEQUENCE [LARGE SCALE GENOMIC DNA]</scope>
    <source>
        <strain evidence="7 8">Thoroughbred</strain>
    </source>
</reference>
<feature type="domain" description="RING-type" evidence="6">
    <location>
        <begin position="20"/>
        <end position="46"/>
    </location>
</feature>
<proteinExistence type="predicted"/>
<reference evidence="7" key="3">
    <citation type="submission" date="2025-09" db="UniProtKB">
        <authorList>
            <consortium name="Ensembl"/>
        </authorList>
    </citation>
    <scope>IDENTIFICATION</scope>
    <source>
        <strain evidence="7">Thoroughbred</strain>
    </source>
</reference>
<organism evidence="7 8">
    <name type="scientific">Equus caballus</name>
    <name type="common">Horse</name>
    <dbReference type="NCBI Taxonomy" id="9796"/>
    <lineage>
        <taxon>Eukaryota</taxon>
        <taxon>Metazoa</taxon>
        <taxon>Chordata</taxon>
        <taxon>Craniata</taxon>
        <taxon>Vertebrata</taxon>
        <taxon>Euteleostomi</taxon>
        <taxon>Mammalia</taxon>
        <taxon>Eutheria</taxon>
        <taxon>Laurasiatheria</taxon>
        <taxon>Perissodactyla</taxon>
        <taxon>Equidae</taxon>
        <taxon>Equus</taxon>
    </lineage>
</organism>
<evidence type="ECO:0000256" key="5">
    <source>
        <dbReference type="SAM" id="MobiDB-lite"/>
    </source>
</evidence>
<evidence type="ECO:0000313" key="8">
    <source>
        <dbReference type="Proteomes" id="UP000002281"/>
    </source>
</evidence>
<dbReference type="Pfam" id="PF15227">
    <property type="entry name" value="zf-C3HC4_4"/>
    <property type="match status" value="1"/>
</dbReference>
<dbReference type="PROSITE" id="PS00518">
    <property type="entry name" value="ZF_RING_1"/>
    <property type="match status" value="1"/>
</dbReference>
<dbReference type="PROSITE" id="PS50089">
    <property type="entry name" value="ZF_RING_2"/>
    <property type="match status" value="1"/>
</dbReference>
<dbReference type="Ensembl" id="ENSECAT00000002038.3">
    <property type="protein sequence ID" value="ENSECAP00000001455.3"/>
    <property type="gene ID" value="ENSECAG00000002110.3"/>
</dbReference>
<dbReference type="InterPro" id="IPR013083">
    <property type="entry name" value="Znf_RING/FYVE/PHD"/>
</dbReference>
<dbReference type="InterPro" id="IPR050143">
    <property type="entry name" value="TRIM/RBCC"/>
</dbReference>
<dbReference type="AlphaFoldDB" id="F6W4L5"/>
<dbReference type="GO" id="GO:0008270">
    <property type="term" value="F:zinc ion binding"/>
    <property type="evidence" value="ECO:0007669"/>
    <property type="project" value="UniProtKB-KW"/>
</dbReference>
<evidence type="ECO:0000256" key="1">
    <source>
        <dbReference type="ARBA" id="ARBA00022723"/>
    </source>
</evidence>
<accession>F6W4L5</accession>
<sequence>IAGWTTPHNLVQTLQEEAVCAICLEYFTDPMSIGCEHNFCRGCVTQLWGGEDEEDRDKEEDEWEQEEENDEAEGAVGGSDNSTGEVLYQGNVDKELFQKQEDDELNVFFVKDGGHGGEQWAYVDRGDIG</sequence>
<protein>
    <recommendedName>
        <fullName evidence="6">RING-type domain-containing protein</fullName>
    </recommendedName>
</protein>
<dbReference type="InParanoid" id="F6W4L5"/>
<dbReference type="Gene3D" id="3.30.40.10">
    <property type="entry name" value="Zinc/RING finger domain, C3HC4 (zinc finger)"/>
    <property type="match status" value="1"/>
</dbReference>
<name>F6W4L5_HORSE</name>
<dbReference type="PANTHER" id="PTHR24103">
    <property type="entry name" value="E3 UBIQUITIN-PROTEIN LIGASE TRIM"/>
    <property type="match status" value="1"/>
</dbReference>
<dbReference type="GeneTree" id="ENSGT01090000260497"/>
<keyword evidence="1" id="KW-0479">Metal-binding</keyword>
<evidence type="ECO:0000256" key="4">
    <source>
        <dbReference type="PROSITE-ProRule" id="PRU00175"/>
    </source>
</evidence>
<dbReference type="HOGENOM" id="CLU_2426425_0_0_1"/>
<dbReference type="PaxDb" id="9796-ENSECAP00000001455"/>
<evidence type="ECO:0000259" key="6">
    <source>
        <dbReference type="PROSITE" id="PS50089"/>
    </source>
</evidence>
<keyword evidence="3" id="KW-0862">Zinc</keyword>
<feature type="region of interest" description="Disordered" evidence="5">
    <location>
        <begin position="50"/>
        <end position="85"/>
    </location>
</feature>
<feature type="compositionally biased region" description="Acidic residues" evidence="5">
    <location>
        <begin position="50"/>
        <end position="73"/>
    </location>
</feature>
<dbReference type="SUPFAM" id="SSF57850">
    <property type="entry name" value="RING/U-box"/>
    <property type="match status" value="1"/>
</dbReference>
<evidence type="ECO:0000256" key="2">
    <source>
        <dbReference type="ARBA" id="ARBA00022771"/>
    </source>
</evidence>
<dbReference type="InterPro" id="IPR017907">
    <property type="entry name" value="Znf_RING_CS"/>
</dbReference>
<dbReference type="STRING" id="9796.ENSECAP00000001455"/>
<keyword evidence="8" id="KW-1185">Reference proteome</keyword>
<evidence type="ECO:0000313" key="7">
    <source>
        <dbReference type="Ensembl" id="ENSECAP00000001455.3"/>
    </source>
</evidence>
<dbReference type="Proteomes" id="UP000002281">
    <property type="component" value="Chromosome 14"/>
</dbReference>
<reference evidence="7" key="2">
    <citation type="submission" date="2025-08" db="UniProtKB">
        <authorList>
            <consortium name="Ensembl"/>
        </authorList>
    </citation>
    <scope>IDENTIFICATION</scope>
    <source>
        <strain evidence="7">Thoroughbred</strain>
    </source>
</reference>